<feature type="domain" description="NodB homology" evidence="3">
    <location>
        <begin position="25"/>
        <end position="204"/>
    </location>
</feature>
<keyword evidence="1" id="KW-0479">Metal-binding</keyword>
<dbReference type="Pfam" id="PF01522">
    <property type="entry name" value="Polysacc_deac_1"/>
    <property type="match status" value="1"/>
</dbReference>
<sequence>MLYRTPKLLQALYPTLTWQRDTSKKELYLTFDDGPIPNVTEFVLETLEKYNAKATFFCIGDNIRKHPEIFQKVVANGHAIGNHTMHHLKGWQTETSTYIENTSQCQEQIEMYSLPSEKKLFRPPYGRIKRQQIGELSNDYEIVMWTTLSQDYRADLSPETILKNTIKVTKPGSIILLHDSLKAEKNMRYVLPRLLETFSDYEFKAL</sequence>
<dbReference type="Gene3D" id="3.20.20.370">
    <property type="entry name" value="Glycoside hydrolase/deacetylase"/>
    <property type="match status" value="1"/>
</dbReference>
<name>A0A2Z4GBC1_9BACT</name>
<dbReference type="PANTHER" id="PTHR10587">
    <property type="entry name" value="GLYCOSYL TRANSFERASE-RELATED"/>
    <property type="match status" value="1"/>
</dbReference>
<keyword evidence="5" id="KW-1185">Reference proteome</keyword>
<dbReference type="OrthoDB" id="9812065at2"/>
<organism evidence="4 5">
    <name type="scientific">Arcticibacterium luteifluviistationis</name>
    <dbReference type="NCBI Taxonomy" id="1784714"/>
    <lineage>
        <taxon>Bacteria</taxon>
        <taxon>Pseudomonadati</taxon>
        <taxon>Bacteroidota</taxon>
        <taxon>Cytophagia</taxon>
        <taxon>Cytophagales</taxon>
        <taxon>Leadbetterellaceae</taxon>
        <taxon>Arcticibacterium</taxon>
    </lineage>
</organism>
<evidence type="ECO:0000256" key="1">
    <source>
        <dbReference type="ARBA" id="ARBA00022723"/>
    </source>
</evidence>
<evidence type="ECO:0000313" key="4">
    <source>
        <dbReference type="EMBL" id="AWV98233.1"/>
    </source>
</evidence>
<evidence type="ECO:0000256" key="2">
    <source>
        <dbReference type="ARBA" id="ARBA00022801"/>
    </source>
</evidence>
<dbReference type="KEGG" id="als:DJ013_08640"/>
<dbReference type="AlphaFoldDB" id="A0A2Z4GBC1"/>
<gene>
    <name evidence="4" type="ORF">DJ013_08640</name>
</gene>
<evidence type="ECO:0000259" key="3">
    <source>
        <dbReference type="PROSITE" id="PS51677"/>
    </source>
</evidence>
<dbReference type="EMBL" id="CP029480">
    <property type="protein sequence ID" value="AWV98233.1"/>
    <property type="molecule type" value="Genomic_DNA"/>
</dbReference>
<keyword evidence="2" id="KW-0378">Hydrolase</keyword>
<dbReference type="GO" id="GO:0016810">
    <property type="term" value="F:hydrolase activity, acting on carbon-nitrogen (but not peptide) bonds"/>
    <property type="evidence" value="ECO:0007669"/>
    <property type="project" value="InterPro"/>
</dbReference>
<dbReference type="SUPFAM" id="SSF88713">
    <property type="entry name" value="Glycoside hydrolase/deacetylase"/>
    <property type="match status" value="1"/>
</dbReference>
<dbReference type="InterPro" id="IPR002509">
    <property type="entry name" value="NODB_dom"/>
</dbReference>
<proteinExistence type="predicted"/>
<dbReference type="GO" id="GO:0046872">
    <property type="term" value="F:metal ion binding"/>
    <property type="evidence" value="ECO:0007669"/>
    <property type="project" value="UniProtKB-KW"/>
</dbReference>
<evidence type="ECO:0000313" key="5">
    <source>
        <dbReference type="Proteomes" id="UP000249873"/>
    </source>
</evidence>
<dbReference type="InterPro" id="IPR011330">
    <property type="entry name" value="Glyco_hydro/deAcase_b/a-brl"/>
</dbReference>
<dbReference type="GO" id="GO:0005975">
    <property type="term" value="P:carbohydrate metabolic process"/>
    <property type="evidence" value="ECO:0007669"/>
    <property type="project" value="InterPro"/>
</dbReference>
<dbReference type="RefSeq" id="WP_111371363.1">
    <property type="nucleotide sequence ID" value="NZ_CP029480.1"/>
</dbReference>
<dbReference type="PROSITE" id="PS51677">
    <property type="entry name" value="NODB"/>
    <property type="match status" value="1"/>
</dbReference>
<protein>
    <submittedName>
        <fullName evidence="4">Polysaccharide deacetylase family protein</fullName>
    </submittedName>
</protein>
<dbReference type="PANTHER" id="PTHR10587:SF133">
    <property type="entry name" value="CHITIN DEACETYLASE 1-RELATED"/>
    <property type="match status" value="1"/>
</dbReference>
<accession>A0A2Z4GBC1</accession>
<dbReference type="Proteomes" id="UP000249873">
    <property type="component" value="Chromosome"/>
</dbReference>
<dbReference type="GO" id="GO:0016020">
    <property type="term" value="C:membrane"/>
    <property type="evidence" value="ECO:0007669"/>
    <property type="project" value="TreeGrafter"/>
</dbReference>
<dbReference type="InterPro" id="IPR050248">
    <property type="entry name" value="Polysacc_deacetylase_ArnD"/>
</dbReference>
<dbReference type="CDD" id="cd10917">
    <property type="entry name" value="CE4_NodB_like_6s_7s"/>
    <property type="match status" value="1"/>
</dbReference>
<reference evidence="4 5" key="1">
    <citation type="submission" date="2018-05" db="EMBL/GenBank/DDBJ databases">
        <title>Complete genome sequence of Arcticibacterium luteifluviistationis SM1504T, a cytophagaceae bacterium isolated from Arctic surface seawater.</title>
        <authorList>
            <person name="Li Y."/>
            <person name="Qin Q.-L."/>
        </authorList>
    </citation>
    <scope>NUCLEOTIDE SEQUENCE [LARGE SCALE GENOMIC DNA]</scope>
    <source>
        <strain evidence="4 5">SM1504</strain>
    </source>
</reference>